<dbReference type="KEGG" id="pco:PHACADRAFT_258631"/>
<name>K5W6Q5_PHACS</name>
<evidence type="ECO:0000313" key="1">
    <source>
        <dbReference type="EMBL" id="EKM54639.1"/>
    </source>
</evidence>
<dbReference type="Proteomes" id="UP000008370">
    <property type="component" value="Unassembled WGS sequence"/>
</dbReference>
<gene>
    <name evidence="1" type="ORF">PHACADRAFT_258631</name>
</gene>
<organism evidence="1 2">
    <name type="scientific">Phanerochaete carnosa (strain HHB-10118-sp)</name>
    <name type="common">White-rot fungus</name>
    <name type="synonym">Peniophora carnosa</name>
    <dbReference type="NCBI Taxonomy" id="650164"/>
    <lineage>
        <taxon>Eukaryota</taxon>
        <taxon>Fungi</taxon>
        <taxon>Dikarya</taxon>
        <taxon>Basidiomycota</taxon>
        <taxon>Agaricomycotina</taxon>
        <taxon>Agaricomycetes</taxon>
        <taxon>Polyporales</taxon>
        <taxon>Phanerochaetaceae</taxon>
        <taxon>Phanerochaete</taxon>
    </lineage>
</organism>
<keyword evidence="2" id="KW-1185">Reference proteome</keyword>
<dbReference type="InParanoid" id="K5W6Q5"/>
<dbReference type="GeneID" id="18917164"/>
<dbReference type="AlphaFoldDB" id="K5W6Q5"/>
<dbReference type="RefSeq" id="XP_007397325.1">
    <property type="nucleotide sequence ID" value="XM_007397263.1"/>
</dbReference>
<dbReference type="HOGENOM" id="CLU_1768760_0_0_1"/>
<accession>K5W6Q5</accession>
<dbReference type="EMBL" id="JH930473">
    <property type="protein sequence ID" value="EKM54639.1"/>
    <property type="molecule type" value="Genomic_DNA"/>
</dbReference>
<protein>
    <submittedName>
        <fullName evidence="1">Uncharacterized protein</fullName>
    </submittedName>
</protein>
<proteinExistence type="predicted"/>
<sequence>MSLLPTLKTLGTHATAAQPASGTRVAEVPNLPAFKARIRRRPRRVCAEAPGPSTSALIRTCTCPVARLPTLKAFATRATSAAEAPAASKARSRAAARPAGRPVCPFEEPALLLLPVRARPELSALVGPFFLHLTLHGWLRAAALLLI</sequence>
<reference evidence="1 2" key="1">
    <citation type="journal article" date="2012" name="BMC Genomics">
        <title>Comparative genomics of the white-rot fungi, Phanerochaete carnosa and P. chrysosporium, to elucidate the genetic basis of the distinct wood types they colonize.</title>
        <authorList>
            <person name="Suzuki H."/>
            <person name="MacDonald J."/>
            <person name="Syed K."/>
            <person name="Salamov A."/>
            <person name="Hori C."/>
            <person name="Aerts A."/>
            <person name="Henrissat B."/>
            <person name="Wiebenga A."/>
            <person name="vanKuyk P.A."/>
            <person name="Barry K."/>
            <person name="Lindquist E."/>
            <person name="LaButti K."/>
            <person name="Lapidus A."/>
            <person name="Lucas S."/>
            <person name="Coutinho P."/>
            <person name="Gong Y."/>
            <person name="Samejima M."/>
            <person name="Mahadevan R."/>
            <person name="Abou-Zaid M."/>
            <person name="de Vries R.P."/>
            <person name="Igarashi K."/>
            <person name="Yadav J.S."/>
            <person name="Grigoriev I.V."/>
            <person name="Master E.R."/>
        </authorList>
    </citation>
    <scope>NUCLEOTIDE SEQUENCE [LARGE SCALE GENOMIC DNA]</scope>
    <source>
        <strain evidence="1 2">HHB-10118-sp</strain>
    </source>
</reference>
<evidence type="ECO:0000313" key="2">
    <source>
        <dbReference type="Proteomes" id="UP000008370"/>
    </source>
</evidence>